<accession>D8LMW3</accession>
<name>D8LMW3_ECTSI</name>
<feature type="repeat" description="ANK" evidence="3">
    <location>
        <begin position="68"/>
        <end position="100"/>
    </location>
</feature>
<dbReference type="PANTHER" id="PTHR24171">
    <property type="entry name" value="ANKYRIN REPEAT DOMAIN-CONTAINING PROTEIN 39-RELATED"/>
    <property type="match status" value="1"/>
</dbReference>
<dbReference type="PANTHER" id="PTHR24171:SF9">
    <property type="entry name" value="ANKYRIN REPEAT DOMAIN-CONTAINING PROTEIN 39"/>
    <property type="match status" value="1"/>
</dbReference>
<evidence type="ECO:0000256" key="4">
    <source>
        <dbReference type="SAM" id="MobiDB-lite"/>
    </source>
</evidence>
<feature type="compositionally biased region" description="Basic and acidic residues" evidence="4">
    <location>
        <begin position="261"/>
        <end position="272"/>
    </location>
</feature>
<feature type="repeat" description="ANK" evidence="3">
    <location>
        <begin position="102"/>
        <end position="134"/>
    </location>
</feature>
<evidence type="ECO:0000256" key="3">
    <source>
        <dbReference type="PROSITE-ProRule" id="PRU00023"/>
    </source>
</evidence>
<dbReference type="PROSITE" id="PS50088">
    <property type="entry name" value="ANK_REPEAT"/>
    <property type="match status" value="4"/>
</dbReference>
<dbReference type="OrthoDB" id="59416at2759"/>
<feature type="repeat" description="ANK" evidence="3">
    <location>
        <begin position="207"/>
        <end position="239"/>
    </location>
</feature>
<dbReference type="Gene3D" id="1.25.40.20">
    <property type="entry name" value="Ankyrin repeat-containing domain"/>
    <property type="match status" value="2"/>
</dbReference>
<dbReference type="EMBL" id="FN649740">
    <property type="protein sequence ID" value="CBN74764.1"/>
    <property type="molecule type" value="Genomic_DNA"/>
</dbReference>
<proteinExistence type="predicted"/>
<dbReference type="Pfam" id="PF12796">
    <property type="entry name" value="Ank_2"/>
    <property type="match status" value="2"/>
</dbReference>
<organism evidence="5 6">
    <name type="scientific">Ectocarpus siliculosus</name>
    <name type="common">Brown alga</name>
    <name type="synonym">Conferva siliculosa</name>
    <dbReference type="NCBI Taxonomy" id="2880"/>
    <lineage>
        <taxon>Eukaryota</taxon>
        <taxon>Sar</taxon>
        <taxon>Stramenopiles</taxon>
        <taxon>Ochrophyta</taxon>
        <taxon>PX clade</taxon>
        <taxon>Phaeophyceae</taxon>
        <taxon>Ectocarpales</taxon>
        <taxon>Ectocarpaceae</taxon>
        <taxon>Ectocarpus</taxon>
    </lineage>
</organism>
<dbReference type="Proteomes" id="UP000002630">
    <property type="component" value="Linkage Group LG15"/>
</dbReference>
<evidence type="ECO:0000313" key="6">
    <source>
        <dbReference type="Proteomes" id="UP000002630"/>
    </source>
</evidence>
<sequence length="289" mass="30051">MAAFQREHAYVAQALDPSQIPEHKLAENQLPTKKNRDLYGAATSGNLSELKVALAAGANSNWYNKSEDGATALHRAASGGHVGCVEQLLKNGSVIDERLLTNSNSALHLACGNGHMETVKVLLASSAAVNAGNSYGNAPIHAALMGGHRAVVELLLESGAEAQWMNNKGSSLLHFLAYSTAMPPADKKALALKLVQAGVNLDSKDEDGMTPLHVVGQSGDKEMATFLFENGADITIKDNKGKTPLQWAQTNRHAEVGSLLHDARRTTDDGEKAGGGGGGGGGGSGPTAK</sequence>
<dbReference type="PROSITE" id="PS50297">
    <property type="entry name" value="ANK_REP_REGION"/>
    <property type="match status" value="4"/>
</dbReference>
<dbReference type="PRINTS" id="PR01415">
    <property type="entry name" value="ANKYRIN"/>
</dbReference>
<dbReference type="EMBL" id="FN648608">
    <property type="protein sequence ID" value="CBN74764.1"/>
    <property type="molecule type" value="Genomic_DNA"/>
</dbReference>
<dbReference type="eggNOG" id="KOG4177">
    <property type="taxonomic scope" value="Eukaryota"/>
</dbReference>
<dbReference type="InterPro" id="IPR036770">
    <property type="entry name" value="Ankyrin_rpt-contain_sf"/>
</dbReference>
<evidence type="ECO:0000256" key="1">
    <source>
        <dbReference type="ARBA" id="ARBA00022737"/>
    </source>
</evidence>
<dbReference type="Pfam" id="PF00023">
    <property type="entry name" value="Ank"/>
    <property type="match status" value="1"/>
</dbReference>
<keyword evidence="6" id="KW-1185">Reference proteome</keyword>
<dbReference type="SUPFAM" id="SSF48403">
    <property type="entry name" value="Ankyrin repeat"/>
    <property type="match status" value="1"/>
</dbReference>
<keyword evidence="2 3" id="KW-0040">ANK repeat</keyword>
<feature type="repeat" description="ANK" evidence="3">
    <location>
        <begin position="135"/>
        <end position="167"/>
    </location>
</feature>
<feature type="region of interest" description="Disordered" evidence="4">
    <location>
        <begin position="261"/>
        <end position="289"/>
    </location>
</feature>
<protein>
    <submittedName>
        <fullName evidence="5">Uncharacterized protein</fullName>
    </submittedName>
</protein>
<dbReference type="InterPro" id="IPR002110">
    <property type="entry name" value="Ankyrin_rpt"/>
</dbReference>
<evidence type="ECO:0000256" key="2">
    <source>
        <dbReference type="ARBA" id="ARBA00023043"/>
    </source>
</evidence>
<reference evidence="5 6" key="1">
    <citation type="journal article" date="2010" name="Nature">
        <title>The Ectocarpus genome and the independent evolution of multicellularity in brown algae.</title>
        <authorList>
            <person name="Cock J.M."/>
            <person name="Sterck L."/>
            <person name="Rouze P."/>
            <person name="Scornet D."/>
            <person name="Allen A.E."/>
            <person name="Amoutzias G."/>
            <person name="Anthouard V."/>
            <person name="Artiguenave F."/>
            <person name="Aury J.M."/>
            <person name="Badger J.H."/>
            <person name="Beszteri B."/>
            <person name="Billiau K."/>
            <person name="Bonnet E."/>
            <person name="Bothwell J.H."/>
            <person name="Bowler C."/>
            <person name="Boyen C."/>
            <person name="Brownlee C."/>
            <person name="Carrano C.J."/>
            <person name="Charrier B."/>
            <person name="Cho G.Y."/>
            <person name="Coelho S.M."/>
            <person name="Collen J."/>
            <person name="Corre E."/>
            <person name="Da Silva C."/>
            <person name="Delage L."/>
            <person name="Delaroque N."/>
            <person name="Dittami S.M."/>
            <person name="Doulbeau S."/>
            <person name="Elias M."/>
            <person name="Farnham G."/>
            <person name="Gachon C.M."/>
            <person name="Gschloessl B."/>
            <person name="Heesch S."/>
            <person name="Jabbari K."/>
            <person name="Jubin C."/>
            <person name="Kawai H."/>
            <person name="Kimura K."/>
            <person name="Kloareg B."/>
            <person name="Kupper F.C."/>
            <person name="Lang D."/>
            <person name="Le Bail A."/>
            <person name="Leblanc C."/>
            <person name="Lerouge P."/>
            <person name="Lohr M."/>
            <person name="Lopez P.J."/>
            <person name="Martens C."/>
            <person name="Maumus F."/>
            <person name="Michel G."/>
            <person name="Miranda-Saavedra D."/>
            <person name="Morales J."/>
            <person name="Moreau H."/>
            <person name="Motomura T."/>
            <person name="Nagasato C."/>
            <person name="Napoli C.A."/>
            <person name="Nelson D.R."/>
            <person name="Nyvall-Collen P."/>
            <person name="Peters A.F."/>
            <person name="Pommier C."/>
            <person name="Potin P."/>
            <person name="Poulain J."/>
            <person name="Quesneville H."/>
            <person name="Read B."/>
            <person name="Rensing S.A."/>
            <person name="Ritter A."/>
            <person name="Rousvoal S."/>
            <person name="Samanta M."/>
            <person name="Samson G."/>
            <person name="Schroeder D.C."/>
            <person name="Segurens B."/>
            <person name="Strittmatter M."/>
            <person name="Tonon T."/>
            <person name="Tregear J.W."/>
            <person name="Valentin K."/>
            <person name="von Dassow P."/>
            <person name="Yamagishi T."/>
            <person name="Van de Peer Y."/>
            <person name="Wincker P."/>
        </authorList>
    </citation>
    <scope>NUCLEOTIDE SEQUENCE [LARGE SCALE GENOMIC DNA]</scope>
    <source>
        <strain evidence="6">Ec32 / CCAP1310/4</strain>
    </source>
</reference>
<dbReference type="InParanoid" id="D8LMW3"/>
<dbReference type="OMA" id="GHTSACE"/>
<dbReference type="STRING" id="2880.D8LMW3"/>
<evidence type="ECO:0000313" key="5">
    <source>
        <dbReference type="EMBL" id="CBN74764.1"/>
    </source>
</evidence>
<gene>
    <name evidence="5" type="ORF">Esi_0041_0115</name>
</gene>
<keyword evidence="1" id="KW-0677">Repeat</keyword>
<feature type="compositionally biased region" description="Gly residues" evidence="4">
    <location>
        <begin position="273"/>
        <end position="289"/>
    </location>
</feature>
<dbReference type="AlphaFoldDB" id="D8LMW3"/>
<dbReference type="SMART" id="SM00248">
    <property type="entry name" value="ANK"/>
    <property type="match status" value="7"/>
</dbReference>